<protein>
    <submittedName>
        <fullName evidence="2">CG14383</fullName>
    </submittedName>
</protein>
<dbReference type="SMR" id="A0A0M4F631"/>
<keyword evidence="3" id="KW-1185">Reference proteome</keyword>
<sequence length="347" mass="40335">MAEEFALSEEKLDELFVKEVRSVTKIIDKLSCSDAIVTMCTRWFQIFQQATPKEKFSRNFMLLLLHKQLNDRNALGYPFTDVRNCQRDLRTLHQMSLNQAKGDSFCSVDDDACETCNSLEWSSIGSLRSSEVSCGASHYMRLEDANRQLIEQNAKLLKELKACKAELQEQQEQREQYESLKQILSNKIYLYEKETSYMKDIFAGSAVTTLEVFAKLQLPLTQPNYFHSLLSVLCENTSDEKKLQQLDSQFAQLLHAHMDKYIHMQRPALMQQVGKDYDGLRSKFSQRYNEVFKAQTEAQLQLLSLTAMRYLTLLRKLFLDSFKGQRSVTQAVLKFLNDRYKELSQNV</sequence>
<evidence type="ECO:0000313" key="2">
    <source>
        <dbReference type="EMBL" id="ALC47450.1"/>
    </source>
</evidence>
<dbReference type="OMA" id="PTCTRWL"/>
<proteinExistence type="predicted"/>
<organism evidence="2 3">
    <name type="scientific">Drosophila busckii</name>
    <name type="common">Fruit fly</name>
    <dbReference type="NCBI Taxonomy" id="30019"/>
    <lineage>
        <taxon>Eukaryota</taxon>
        <taxon>Metazoa</taxon>
        <taxon>Ecdysozoa</taxon>
        <taxon>Arthropoda</taxon>
        <taxon>Hexapoda</taxon>
        <taxon>Insecta</taxon>
        <taxon>Pterygota</taxon>
        <taxon>Neoptera</taxon>
        <taxon>Endopterygota</taxon>
        <taxon>Diptera</taxon>
        <taxon>Brachycera</taxon>
        <taxon>Muscomorpha</taxon>
        <taxon>Ephydroidea</taxon>
        <taxon>Drosophilidae</taxon>
        <taxon>Drosophila</taxon>
    </lineage>
</organism>
<dbReference type="Proteomes" id="UP000494163">
    <property type="component" value="Chromosome 3R"/>
</dbReference>
<name>A0A0M4F631_DROBS</name>
<dbReference type="AlphaFoldDB" id="A0A0M4F631"/>
<evidence type="ECO:0000256" key="1">
    <source>
        <dbReference type="SAM" id="Coils"/>
    </source>
</evidence>
<dbReference type="OrthoDB" id="7850102at2759"/>
<keyword evidence="1" id="KW-0175">Coiled coil</keyword>
<dbReference type="EMBL" id="CP012526">
    <property type="protein sequence ID" value="ALC47450.1"/>
    <property type="molecule type" value="Genomic_DNA"/>
</dbReference>
<feature type="coiled-coil region" evidence="1">
    <location>
        <begin position="139"/>
        <end position="187"/>
    </location>
</feature>
<gene>
    <name evidence="2" type="ORF">Dbus_chr3Rg2200</name>
</gene>
<evidence type="ECO:0000313" key="3">
    <source>
        <dbReference type="Proteomes" id="UP000494163"/>
    </source>
</evidence>
<accession>A0A0M4F631</accession>
<reference evidence="2 3" key="1">
    <citation type="submission" date="2015-08" db="EMBL/GenBank/DDBJ databases">
        <title>Ancestral chromatin configuration constrains chromatin evolution on differentiating sex chromosomes in Drosophila.</title>
        <authorList>
            <person name="Zhou Q."/>
            <person name="Bachtrog D."/>
        </authorList>
    </citation>
    <scope>NUCLEOTIDE SEQUENCE [LARGE SCALE GENOMIC DNA]</scope>
    <source>
        <tissue evidence="2">Whole larvae</tissue>
    </source>
</reference>